<feature type="transmembrane region" description="Helical" evidence="1">
    <location>
        <begin position="257"/>
        <end position="275"/>
    </location>
</feature>
<dbReference type="InterPro" id="IPR013099">
    <property type="entry name" value="K_chnl_dom"/>
</dbReference>
<evidence type="ECO:0000313" key="3">
    <source>
        <dbReference type="EMBL" id="MEQ9938419.1"/>
    </source>
</evidence>
<name>A0ABV1PB80_9GAMM</name>
<evidence type="ECO:0000259" key="2">
    <source>
        <dbReference type="Pfam" id="PF07885"/>
    </source>
</evidence>
<dbReference type="Gene3D" id="1.10.287.70">
    <property type="match status" value="1"/>
</dbReference>
<keyword evidence="1" id="KW-0812">Transmembrane</keyword>
<dbReference type="Proteomes" id="UP001463408">
    <property type="component" value="Unassembled WGS sequence"/>
</dbReference>
<sequence>MEDRKYFNNTQYELILKCAKLEDFTEWNNYIENLDGVIRLEGANFDGINFTDAKFYRASGIGVNLSEATFRNSKMVRVDFSDCNLLNSNFEHAEFTNCFFNEASLCKAQFQNAKFALVDFMRANFTQANLKNTEFLESSFYETQFYRANLEGAKLLGGGYNPLVQQELRMNLCGTIFRNAKFNNETYFDLFYVSRETDFRSTSFEAANYSTGLRQTLQYCNRRHNWEDWYRKQAKILAFFVKKFWSYSDYGHSTKQIIKSFFLINLFFSIIYFIFPSLINGLNPYDPIGSIYFSFVTMTTLGFGDMHAADSSIAQIIIIIQVLYGYVLLGGLITVLSTLFNSDGPPQGLIKHPAPRDIKITIKVSNL</sequence>
<dbReference type="EMBL" id="JBEHEF010000009">
    <property type="protein sequence ID" value="MEQ9938419.1"/>
    <property type="molecule type" value="Genomic_DNA"/>
</dbReference>
<dbReference type="Pfam" id="PF07885">
    <property type="entry name" value="Ion_trans_2"/>
    <property type="match status" value="1"/>
</dbReference>
<feature type="domain" description="Potassium channel" evidence="2">
    <location>
        <begin position="265"/>
        <end position="340"/>
    </location>
</feature>
<dbReference type="RefSeq" id="WP_129707051.1">
    <property type="nucleotide sequence ID" value="NZ_JBEHEF010000009.1"/>
</dbReference>
<dbReference type="InterPro" id="IPR051082">
    <property type="entry name" value="Pentapeptide-BTB/POZ_domain"/>
</dbReference>
<comment type="caution">
    <text evidence="3">The sequence shown here is derived from an EMBL/GenBank/DDBJ whole genome shotgun (WGS) entry which is preliminary data.</text>
</comment>
<keyword evidence="4" id="KW-1185">Reference proteome</keyword>
<protein>
    <submittedName>
        <fullName evidence="3">Pentapeptide repeat-containing protein</fullName>
    </submittedName>
</protein>
<evidence type="ECO:0000256" key="1">
    <source>
        <dbReference type="SAM" id="Phobius"/>
    </source>
</evidence>
<dbReference type="PANTHER" id="PTHR14136">
    <property type="entry name" value="BTB_POZ DOMAIN-CONTAINING PROTEIN KCTD9"/>
    <property type="match status" value="1"/>
</dbReference>
<gene>
    <name evidence="3" type="ORF">ABRQ07_12475</name>
</gene>
<accession>A0ABV1PB80</accession>
<proteinExistence type="predicted"/>
<dbReference type="PANTHER" id="PTHR14136:SF17">
    <property type="entry name" value="BTB_POZ DOMAIN-CONTAINING PROTEIN KCTD9"/>
    <property type="match status" value="1"/>
</dbReference>
<feature type="transmembrane region" description="Helical" evidence="1">
    <location>
        <begin position="287"/>
        <end position="304"/>
    </location>
</feature>
<dbReference type="Pfam" id="PF00805">
    <property type="entry name" value="Pentapeptide"/>
    <property type="match status" value="1"/>
</dbReference>
<dbReference type="SUPFAM" id="SSF81324">
    <property type="entry name" value="Voltage-gated potassium channels"/>
    <property type="match status" value="1"/>
</dbReference>
<dbReference type="SUPFAM" id="SSF141571">
    <property type="entry name" value="Pentapeptide repeat-like"/>
    <property type="match status" value="1"/>
</dbReference>
<feature type="transmembrane region" description="Helical" evidence="1">
    <location>
        <begin position="316"/>
        <end position="340"/>
    </location>
</feature>
<keyword evidence="1" id="KW-0472">Membrane</keyword>
<evidence type="ECO:0000313" key="4">
    <source>
        <dbReference type="Proteomes" id="UP001463408"/>
    </source>
</evidence>
<dbReference type="Pfam" id="PF13599">
    <property type="entry name" value="Pentapeptide_4"/>
    <property type="match status" value="1"/>
</dbReference>
<dbReference type="InterPro" id="IPR001646">
    <property type="entry name" value="5peptide_repeat"/>
</dbReference>
<dbReference type="Gene3D" id="2.160.20.80">
    <property type="entry name" value="E3 ubiquitin-protein ligase SopA"/>
    <property type="match status" value="1"/>
</dbReference>
<keyword evidence="1" id="KW-1133">Transmembrane helix</keyword>
<reference evidence="3 4" key="1">
    <citation type="submission" date="2024-06" db="EMBL/GenBank/DDBJ databases">
        <title>Pangenomics to understand the prophage dynamics in the radiating lineages of P. brasiliense.</title>
        <authorList>
            <person name="Pardeshi L.A."/>
            <person name="Van Duivenbode I."/>
            <person name="Jonkheer E.M."/>
            <person name="Pel M.J.C."/>
            <person name="Kupczok A."/>
            <person name="De Ridder D."/>
            <person name="Smit S."/>
            <person name="Van Der Lee T.J."/>
        </authorList>
    </citation>
    <scope>NUCLEOTIDE SEQUENCE [LARGE SCALE GENOMIC DNA]</scope>
    <source>
        <strain evidence="3 4">PD 8607</strain>
    </source>
</reference>
<organism evidence="3 4">
    <name type="scientific">Pectobacterium polonicum</name>
    <dbReference type="NCBI Taxonomy" id="2485124"/>
    <lineage>
        <taxon>Bacteria</taxon>
        <taxon>Pseudomonadati</taxon>
        <taxon>Pseudomonadota</taxon>
        <taxon>Gammaproteobacteria</taxon>
        <taxon>Enterobacterales</taxon>
        <taxon>Pectobacteriaceae</taxon>
        <taxon>Pectobacterium</taxon>
    </lineage>
</organism>